<dbReference type="EnsemblPlants" id="Kaladp0442s0038.1.v1.1">
    <property type="protein sequence ID" value="Kaladp0442s0038.1.v1.1"/>
    <property type="gene ID" value="Kaladp0442s0038.v1.1"/>
</dbReference>
<dbReference type="PANTHER" id="PTHR31734">
    <property type="entry name" value="AUXIN-RESPONSIVE PROTEIN IAA17"/>
    <property type="match status" value="1"/>
</dbReference>
<reference evidence="10" key="1">
    <citation type="submission" date="2021-01" db="UniProtKB">
        <authorList>
            <consortium name="EnsemblPlants"/>
        </authorList>
    </citation>
    <scope>IDENTIFICATION</scope>
</reference>
<dbReference type="PROSITE" id="PS51745">
    <property type="entry name" value="PB1"/>
    <property type="match status" value="1"/>
</dbReference>
<organism evidence="10 11">
    <name type="scientific">Kalanchoe fedtschenkoi</name>
    <name type="common">Lavender scallops</name>
    <name type="synonym">South American air plant</name>
    <dbReference type="NCBI Taxonomy" id="63787"/>
    <lineage>
        <taxon>Eukaryota</taxon>
        <taxon>Viridiplantae</taxon>
        <taxon>Streptophyta</taxon>
        <taxon>Embryophyta</taxon>
        <taxon>Tracheophyta</taxon>
        <taxon>Spermatophyta</taxon>
        <taxon>Magnoliopsida</taxon>
        <taxon>eudicotyledons</taxon>
        <taxon>Gunneridae</taxon>
        <taxon>Pentapetalae</taxon>
        <taxon>Saxifragales</taxon>
        <taxon>Crassulaceae</taxon>
        <taxon>Kalanchoe</taxon>
    </lineage>
</organism>
<comment type="function">
    <text evidence="8">Aux/IAA proteins are short-lived transcriptional factors that function as repressors of early auxin response genes at low auxin concentrations.</text>
</comment>
<keyword evidence="4 8" id="KW-0805">Transcription regulation</keyword>
<proteinExistence type="inferred from homology"/>
<dbReference type="InterPro" id="IPR003311">
    <property type="entry name" value="AUX_IAA"/>
</dbReference>
<evidence type="ECO:0000256" key="5">
    <source>
        <dbReference type="ARBA" id="ARBA00023163"/>
    </source>
</evidence>
<accession>A0A7N0VCD7</accession>
<evidence type="ECO:0000259" key="9">
    <source>
        <dbReference type="PROSITE" id="PS51745"/>
    </source>
</evidence>
<dbReference type="GO" id="GO:0006355">
    <property type="term" value="P:regulation of DNA-templated transcription"/>
    <property type="evidence" value="ECO:0007669"/>
    <property type="project" value="InterPro"/>
</dbReference>
<dbReference type="PANTHER" id="PTHR31734:SF114">
    <property type="entry name" value="AUXIN-RESPONSIVE PROTEIN IAA32"/>
    <property type="match status" value="1"/>
</dbReference>
<evidence type="ECO:0000256" key="3">
    <source>
        <dbReference type="ARBA" id="ARBA00022491"/>
    </source>
</evidence>
<dbReference type="OMA" id="KECWSNE"/>
<dbReference type="GO" id="GO:0009734">
    <property type="term" value="P:auxin-activated signaling pathway"/>
    <property type="evidence" value="ECO:0007669"/>
    <property type="project" value="UniProtKB-UniRule"/>
</dbReference>
<comment type="subcellular location">
    <subcellularLocation>
        <location evidence="1 8">Nucleus</location>
    </subcellularLocation>
</comment>
<sequence length="127" mass="14492">MKPEMTLGLRHAKTADCGDEEDGALSRERWTYVKVNMDGVIVGRKICILDHGGYSSLALQLEDMFGSKSLSGLRLFQPESEFSLLYKDLKENWRTVGDVSWNEFVEHVKRLRISPRNQAFLPAQSPF</sequence>
<keyword evidence="11" id="KW-1185">Reference proteome</keyword>
<dbReference type="GO" id="GO:0005634">
    <property type="term" value="C:nucleus"/>
    <property type="evidence" value="ECO:0007669"/>
    <property type="project" value="UniProtKB-SubCell"/>
</dbReference>
<feature type="domain" description="PB1" evidence="9">
    <location>
        <begin position="30"/>
        <end position="118"/>
    </location>
</feature>
<comment type="subunit">
    <text evidence="8">Homodimers and heterodimers.</text>
</comment>
<dbReference type="InterPro" id="IPR033389">
    <property type="entry name" value="AUX/IAA_dom"/>
</dbReference>
<dbReference type="InterPro" id="IPR053793">
    <property type="entry name" value="PB1-like"/>
</dbReference>
<keyword evidence="7 8" id="KW-0927">Auxin signaling pathway</keyword>
<comment type="similarity">
    <text evidence="2 8">Belongs to the Aux/IAA family.</text>
</comment>
<evidence type="ECO:0000313" key="10">
    <source>
        <dbReference type="EnsemblPlants" id="Kaladp0442s0038.1.v1.1"/>
    </source>
</evidence>
<dbReference type="Gramene" id="Kaladp0442s0038.1.v1.1">
    <property type="protein sequence ID" value="Kaladp0442s0038.1.v1.1"/>
    <property type="gene ID" value="Kaladp0442s0038.v1.1"/>
</dbReference>
<dbReference type="SUPFAM" id="SSF54277">
    <property type="entry name" value="CAD &amp; PB1 domains"/>
    <property type="match status" value="1"/>
</dbReference>
<dbReference type="AlphaFoldDB" id="A0A7N0VCD7"/>
<evidence type="ECO:0000256" key="2">
    <source>
        <dbReference type="ARBA" id="ARBA00006728"/>
    </source>
</evidence>
<keyword evidence="6 8" id="KW-0539">Nucleus</keyword>
<keyword evidence="5 8" id="KW-0804">Transcription</keyword>
<evidence type="ECO:0000256" key="4">
    <source>
        <dbReference type="ARBA" id="ARBA00023015"/>
    </source>
</evidence>
<dbReference type="Gene3D" id="3.10.20.90">
    <property type="entry name" value="Phosphatidylinositol 3-kinase Catalytic Subunit, Chain A, domain 1"/>
    <property type="match status" value="1"/>
</dbReference>
<keyword evidence="3 8" id="KW-0678">Repressor</keyword>
<dbReference type="Pfam" id="PF02309">
    <property type="entry name" value="AUX_IAA"/>
    <property type="match status" value="1"/>
</dbReference>
<evidence type="ECO:0000256" key="7">
    <source>
        <dbReference type="ARBA" id="ARBA00023294"/>
    </source>
</evidence>
<evidence type="ECO:0000256" key="8">
    <source>
        <dbReference type="RuleBase" id="RU004549"/>
    </source>
</evidence>
<dbReference type="Proteomes" id="UP000594263">
    <property type="component" value="Unplaced"/>
</dbReference>
<evidence type="ECO:0000313" key="11">
    <source>
        <dbReference type="Proteomes" id="UP000594263"/>
    </source>
</evidence>
<evidence type="ECO:0000256" key="1">
    <source>
        <dbReference type="ARBA" id="ARBA00004123"/>
    </source>
</evidence>
<name>A0A7N0VCD7_KALFE</name>
<protein>
    <recommendedName>
        <fullName evidence="8">Auxin-responsive protein</fullName>
    </recommendedName>
</protein>
<evidence type="ECO:0000256" key="6">
    <source>
        <dbReference type="ARBA" id="ARBA00023242"/>
    </source>
</evidence>